<dbReference type="RefSeq" id="WP_252861513.1">
    <property type="nucleotide sequence ID" value="NZ_MAPF01000029.1"/>
</dbReference>
<name>A0ABX4K0K8_9MOLU</name>
<reference evidence="1" key="1">
    <citation type="submission" date="2017-05" db="EMBL/GenBank/DDBJ databases">
        <title>Genome sequence of Ca. P. asteris strain NJAY.</title>
        <authorList>
            <person name="Lee I.-M."/>
            <person name="Gundersen-Rindal D."/>
            <person name="Sparks M."/>
        </authorList>
    </citation>
    <scope>NUCLEOTIDE SEQUENCE [LARGE SCALE GENOMIC DNA]</scope>
    <source>
        <strain evidence="1">NJAY</strain>
    </source>
</reference>
<dbReference type="Proteomes" id="UP000220509">
    <property type="component" value="Unassembled WGS sequence"/>
</dbReference>
<gene>
    <name evidence="1" type="ORF">BBA70_01220</name>
</gene>
<organism evidence="1 2">
    <name type="scientific">New Jersey aster yellows phytoplasma</name>
    <dbReference type="NCBI Taxonomy" id="270520"/>
    <lineage>
        <taxon>Bacteria</taxon>
        <taxon>Bacillati</taxon>
        <taxon>Mycoplasmatota</taxon>
        <taxon>Mollicutes</taxon>
        <taxon>Acholeplasmatales</taxon>
        <taxon>Acholeplasmataceae</taxon>
        <taxon>Candidatus Phytoplasma</taxon>
        <taxon>16SrI (Aster yellows group)</taxon>
    </lineage>
</organism>
<accession>A0ABX4K0K8</accession>
<comment type="caution">
    <text evidence="1">The sequence shown here is derived from an EMBL/GenBank/DDBJ whole genome shotgun (WGS) entry which is preliminary data.</text>
</comment>
<proteinExistence type="predicted"/>
<evidence type="ECO:0000313" key="2">
    <source>
        <dbReference type="Proteomes" id="UP000220509"/>
    </source>
</evidence>
<feature type="non-terminal residue" evidence="1">
    <location>
        <position position="1"/>
    </location>
</feature>
<evidence type="ECO:0000313" key="1">
    <source>
        <dbReference type="EMBL" id="PEH36334.1"/>
    </source>
</evidence>
<dbReference type="EMBL" id="MAPF01000029">
    <property type="protein sequence ID" value="PEH36334.1"/>
    <property type="molecule type" value="Genomic_DNA"/>
</dbReference>
<protein>
    <submittedName>
        <fullName evidence="1">Uncharacterized protein</fullName>
    </submittedName>
</protein>
<sequence>LEARKSQLEEIKIELESQGIVLLQELRNITNNNGIENIQDIHMRLNNNQTQLLATIMEINNITEQLKNTQIN</sequence>
<keyword evidence="2" id="KW-1185">Reference proteome</keyword>